<dbReference type="InterPro" id="IPR051843">
    <property type="entry name" value="CPA1_transporter"/>
</dbReference>
<feature type="domain" description="Cation/H+ exchanger transmembrane" evidence="7">
    <location>
        <begin position="102"/>
        <end position="329"/>
    </location>
</feature>
<evidence type="ECO:0000259" key="7">
    <source>
        <dbReference type="Pfam" id="PF00999"/>
    </source>
</evidence>
<reference evidence="8 9" key="1">
    <citation type="submission" date="2024-05" db="EMBL/GenBank/DDBJ databases">
        <authorList>
            <person name="Wallberg A."/>
        </authorList>
    </citation>
    <scope>NUCLEOTIDE SEQUENCE [LARGE SCALE GENOMIC DNA]</scope>
</reference>
<sequence>MANAVTNNVEDLDETPKFASAKNNILPWEALAAPRYWLQLSNARHGCYWATNYAMNAPPISDLGRALTWFVLFLLLWGSLASVTGDAALPGGNLFTILVLFILAKLFGMAVELVKIPPLLGMLVVGIILSSIPEMGISEAIDTEWSGSLRSMALTVILLMAGLGLDPAALKRLSLMVFRLAFTPCLVEASVVATCTHFLLGFPWLWGFMLGFVLGAVTPAVVVPCLLSLSERGYGVDKGIPTLVIAASSVDDVLAISGFGVLLGLVFSKGDSMTWQFIQGPIEVAMGIAFGGIMGTLAWVLPNRSFEDKDRLRFFYLIGSGLVAVFGSEKMAFILAVTLGCPA</sequence>
<keyword evidence="4 6" id="KW-1133">Transmembrane helix</keyword>
<evidence type="ECO:0000256" key="4">
    <source>
        <dbReference type="ARBA" id="ARBA00022989"/>
    </source>
</evidence>
<dbReference type="InterPro" id="IPR006153">
    <property type="entry name" value="Cation/H_exchanger_TM"/>
</dbReference>
<feature type="transmembrane region" description="Helical" evidence="6">
    <location>
        <begin position="119"/>
        <end position="137"/>
    </location>
</feature>
<keyword evidence="9" id="KW-1185">Reference proteome</keyword>
<evidence type="ECO:0000256" key="2">
    <source>
        <dbReference type="ARBA" id="ARBA00007367"/>
    </source>
</evidence>
<dbReference type="GO" id="GO:0015297">
    <property type="term" value="F:antiporter activity"/>
    <property type="evidence" value="ECO:0007669"/>
    <property type="project" value="InterPro"/>
</dbReference>
<dbReference type="InterPro" id="IPR038770">
    <property type="entry name" value="Na+/solute_symporter_sf"/>
</dbReference>
<dbReference type="EMBL" id="CAXKWB010097197">
    <property type="protein sequence ID" value="CAL4221245.1"/>
    <property type="molecule type" value="Genomic_DNA"/>
</dbReference>
<organism evidence="8 9">
    <name type="scientific">Meganyctiphanes norvegica</name>
    <name type="common">Northern krill</name>
    <name type="synonym">Thysanopoda norvegica</name>
    <dbReference type="NCBI Taxonomy" id="48144"/>
    <lineage>
        <taxon>Eukaryota</taxon>
        <taxon>Metazoa</taxon>
        <taxon>Ecdysozoa</taxon>
        <taxon>Arthropoda</taxon>
        <taxon>Crustacea</taxon>
        <taxon>Multicrustacea</taxon>
        <taxon>Malacostraca</taxon>
        <taxon>Eumalacostraca</taxon>
        <taxon>Eucarida</taxon>
        <taxon>Euphausiacea</taxon>
        <taxon>Euphausiidae</taxon>
        <taxon>Meganyctiphanes</taxon>
    </lineage>
</organism>
<comment type="subcellular location">
    <subcellularLocation>
        <location evidence="1">Membrane</location>
        <topology evidence="1">Multi-pass membrane protein</topology>
    </subcellularLocation>
</comment>
<dbReference type="PANTHER" id="PTHR31102:SF1">
    <property type="entry name" value="CATION_H+ EXCHANGER DOMAIN-CONTAINING PROTEIN"/>
    <property type="match status" value="1"/>
</dbReference>
<keyword evidence="3 6" id="KW-0812">Transmembrane</keyword>
<evidence type="ECO:0000313" key="9">
    <source>
        <dbReference type="Proteomes" id="UP001497623"/>
    </source>
</evidence>
<dbReference type="GO" id="GO:0016020">
    <property type="term" value="C:membrane"/>
    <property type="evidence" value="ECO:0007669"/>
    <property type="project" value="UniProtKB-SubCell"/>
</dbReference>
<evidence type="ECO:0000256" key="5">
    <source>
        <dbReference type="ARBA" id="ARBA00023136"/>
    </source>
</evidence>
<feature type="non-terminal residue" evidence="8">
    <location>
        <position position="343"/>
    </location>
</feature>
<comment type="caution">
    <text evidence="8">The sequence shown here is derived from an EMBL/GenBank/DDBJ whole genome shotgun (WGS) entry which is preliminary data.</text>
</comment>
<evidence type="ECO:0000256" key="3">
    <source>
        <dbReference type="ARBA" id="ARBA00022692"/>
    </source>
</evidence>
<feature type="transmembrane region" description="Helical" evidence="6">
    <location>
        <begin position="177"/>
        <end position="200"/>
    </location>
</feature>
<proteinExistence type="inferred from homology"/>
<evidence type="ECO:0000256" key="1">
    <source>
        <dbReference type="ARBA" id="ARBA00004141"/>
    </source>
</evidence>
<feature type="transmembrane region" description="Helical" evidence="6">
    <location>
        <begin position="206"/>
        <end position="227"/>
    </location>
</feature>
<dbReference type="Pfam" id="PF00999">
    <property type="entry name" value="Na_H_Exchanger"/>
    <property type="match status" value="1"/>
</dbReference>
<accession>A0AAV2SPB9</accession>
<dbReference type="AlphaFoldDB" id="A0AAV2SPB9"/>
<feature type="transmembrane region" description="Helical" evidence="6">
    <location>
        <begin position="239"/>
        <end position="264"/>
    </location>
</feature>
<feature type="transmembrane region" description="Helical" evidence="6">
    <location>
        <begin position="284"/>
        <end position="302"/>
    </location>
</feature>
<dbReference type="Gene3D" id="1.20.1530.20">
    <property type="match status" value="1"/>
</dbReference>
<gene>
    <name evidence="8" type="ORF">MNOR_LOCUS39117</name>
</gene>
<feature type="transmembrane region" description="Helical" evidence="6">
    <location>
        <begin position="314"/>
        <end position="339"/>
    </location>
</feature>
<dbReference type="Proteomes" id="UP001497623">
    <property type="component" value="Unassembled WGS sequence"/>
</dbReference>
<evidence type="ECO:0000256" key="6">
    <source>
        <dbReference type="SAM" id="Phobius"/>
    </source>
</evidence>
<dbReference type="PANTHER" id="PTHR31102">
    <property type="match status" value="1"/>
</dbReference>
<dbReference type="GO" id="GO:1902600">
    <property type="term" value="P:proton transmembrane transport"/>
    <property type="evidence" value="ECO:0007669"/>
    <property type="project" value="InterPro"/>
</dbReference>
<protein>
    <recommendedName>
        <fullName evidence="7">Cation/H+ exchanger transmembrane domain-containing protein</fullName>
    </recommendedName>
</protein>
<comment type="similarity">
    <text evidence="2">Belongs to the monovalent cation:proton antiporter 1 (CPA1) transporter (TC 2.A.36) family.</text>
</comment>
<evidence type="ECO:0000313" key="8">
    <source>
        <dbReference type="EMBL" id="CAL4221245.1"/>
    </source>
</evidence>
<feature type="transmembrane region" description="Helical" evidence="6">
    <location>
        <begin position="63"/>
        <end position="81"/>
    </location>
</feature>
<keyword evidence="5 6" id="KW-0472">Membrane</keyword>
<feature type="transmembrane region" description="Helical" evidence="6">
    <location>
        <begin position="149"/>
        <end position="165"/>
    </location>
</feature>
<name>A0AAV2SPB9_MEGNR</name>
<feature type="transmembrane region" description="Helical" evidence="6">
    <location>
        <begin position="87"/>
        <end position="107"/>
    </location>
</feature>